<gene>
    <name evidence="2" type="primary">hpxZ</name>
    <name evidence="1" type="ORF">FHR90_001250</name>
    <name evidence="2" type="ORF">HUK83_14155</name>
</gene>
<dbReference type="AlphaFoldDB" id="A0A839UUF7"/>
<dbReference type="EMBL" id="JABXXQ010000383">
    <property type="protein sequence ID" value="NVN31466.1"/>
    <property type="molecule type" value="Genomic_DNA"/>
</dbReference>
<dbReference type="Proteomes" id="UP000565205">
    <property type="component" value="Unassembled WGS sequence"/>
</dbReference>
<evidence type="ECO:0000313" key="4">
    <source>
        <dbReference type="Proteomes" id="UP000565205"/>
    </source>
</evidence>
<dbReference type="Gene3D" id="3.10.450.50">
    <property type="match status" value="1"/>
</dbReference>
<name>A0A839UUF7_9PROT</name>
<dbReference type="NCBIfam" id="NF033625">
    <property type="entry name" value="HpxZ"/>
    <property type="match status" value="1"/>
</dbReference>
<keyword evidence="3" id="KW-1185">Reference proteome</keyword>
<reference evidence="2 4" key="1">
    <citation type="submission" date="2020-06" db="EMBL/GenBank/DDBJ databases">
        <title>Description of novel acetic acid bacteria.</title>
        <authorList>
            <person name="Sombolestani A."/>
        </authorList>
    </citation>
    <scope>NUCLEOTIDE SEQUENCE [LARGE SCALE GENOMIC DNA]</scope>
    <source>
        <strain evidence="2 4">LMG 26838</strain>
    </source>
</reference>
<proteinExistence type="predicted"/>
<dbReference type="Proteomes" id="UP000557688">
    <property type="component" value="Unassembled WGS sequence"/>
</dbReference>
<dbReference type="SUPFAM" id="SSF54427">
    <property type="entry name" value="NTF2-like"/>
    <property type="match status" value="1"/>
</dbReference>
<evidence type="ECO:0000313" key="3">
    <source>
        <dbReference type="Proteomes" id="UP000557688"/>
    </source>
</evidence>
<sequence>MTLALDTPAILAELTAMSDRYERALADNDIAELDALFHDGSEVVRYGATECLYGADEIAAFRRARTGGAPPRENTRRAITAIGPDLGCVNIEFRRLADGRTGRQSQTWWRGPSGWRVIAAHVSLMP</sequence>
<dbReference type="RefSeq" id="WP_176625788.1">
    <property type="nucleotide sequence ID" value="NZ_JABXXQ010000383.1"/>
</dbReference>
<reference evidence="1 3" key="2">
    <citation type="submission" date="2020-08" db="EMBL/GenBank/DDBJ databases">
        <title>Genomic Encyclopedia of Type Strains, Phase III (KMG-III): the genomes of soil and plant-associated and newly described type strains.</title>
        <authorList>
            <person name="Whitman W."/>
        </authorList>
    </citation>
    <scope>NUCLEOTIDE SEQUENCE [LARGE SCALE GENOMIC DNA]</scope>
    <source>
        <strain evidence="1 3">CECT 8088</strain>
    </source>
</reference>
<dbReference type="EMBL" id="JACHXV010000004">
    <property type="protein sequence ID" value="MBB3173427.1"/>
    <property type="molecule type" value="Genomic_DNA"/>
</dbReference>
<organism evidence="1 3">
    <name type="scientific">Endobacter medicaginis</name>
    <dbReference type="NCBI Taxonomy" id="1181271"/>
    <lineage>
        <taxon>Bacteria</taxon>
        <taxon>Pseudomonadati</taxon>
        <taxon>Pseudomonadota</taxon>
        <taxon>Alphaproteobacteria</taxon>
        <taxon>Acetobacterales</taxon>
        <taxon>Acetobacteraceae</taxon>
        <taxon>Endobacter</taxon>
    </lineage>
</organism>
<evidence type="ECO:0000313" key="1">
    <source>
        <dbReference type="EMBL" id="MBB3173427.1"/>
    </source>
</evidence>
<dbReference type="InterPro" id="IPR032710">
    <property type="entry name" value="NTF2-like_dom_sf"/>
</dbReference>
<comment type="caution">
    <text evidence="1">The sequence shown here is derived from an EMBL/GenBank/DDBJ whole genome shotgun (WGS) entry which is preliminary data.</text>
</comment>
<protein>
    <submittedName>
        <fullName evidence="2">Oxalurate catabolism protein HpxZ</fullName>
    </submittedName>
</protein>
<evidence type="ECO:0000313" key="2">
    <source>
        <dbReference type="EMBL" id="NVN31466.1"/>
    </source>
</evidence>
<dbReference type="InterPro" id="IPR024507">
    <property type="entry name" value="AtzH-like"/>
</dbReference>
<accession>A0A839UUF7</accession>
<dbReference type="Pfam" id="PF11533">
    <property type="entry name" value="AtzH-like"/>
    <property type="match status" value="1"/>
</dbReference>